<keyword evidence="8" id="KW-1185">Reference proteome</keyword>
<dbReference type="OMA" id="MNDNFGC"/>
<comment type="subcellular location">
    <subcellularLocation>
        <location evidence="1">Nucleus</location>
    </subcellularLocation>
</comment>
<comment type="caution">
    <text evidence="7">The sequence shown here is derived from an EMBL/GenBank/DDBJ whole genome shotgun (WGS) entry which is preliminary data.</text>
</comment>
<dbReference type="GO" id="GO:0043565">
    <property type="term" value="F:sequence-specific DNA binding"/>
    <property type="evidence" value="ECO:0007669"/>
    <property type="project" value="TreeGrafter"/>
</dbReference>
<evidence type="ECO:0000256" key="5">
    <source>
        <dbReference type="SAM" id="MobiDB-lite"/>
    </source>
</evidence>
<evidence type="ECO:0000256" key="3">
    <source>
        <dbReference type="ARBA" id="ARBA00023163"/>
    </source>
</evidence>
<dbReference type="InterPro" id="IPR051358">
    <property type="entry name" value="TF_AMS/ICE1/BHLH6-like"/>
</dbReference>
<dbReference type="EMBL" id="CM035443">
    <property type="protein sequence ID" value="KAH7278302.1"/>
    <property type="molecule type" value="Genomic_DNA"/>
</dbReference>
<dbReference type="InterPro" id="IPR036638">
    <property type="entry name" value="HLH_DNA-bd_sf"/>
</dbReference>
<dbReference type="Proteomes" id="UP000825935">
    <property type="component" value="Chromosome 38"/>
</dbReference>
<proteinExistence type="predicted"/>
<evidence type="ECO:0000256" key="1">
    <source>
        <dbReference type="ARBA" id="ARBA00004123"/>
    </source>
</evidence>
<keyword evidence="4" id="KW-0539">Nucleus</keyword>
<protein>
    <recommendedName>
        <fullName evidence="6">BHLH domain-containing protein</fullName>
    </recommendedName>
</protein>
<feature type="domain" description="BHLH" evidence="6">
    <location>
        <begin position="141"/>
        <end position="190"/>
    </location>
</feature>
<dbReference type="SMART" id="SM00353">
    <property type="entry name" value="HLH"/>
    <property type="match status" value="1"/>
</dbReference>
<evidence type="ECO:0000313" key="7">
    <source>
        <dbReference type="EMBL" id="KAH7278302.1"/>
    </source>
</evidence>
<dbReference type="GO" id="GO:0005634">
    <property type="term" value="C:nucleus"/>
    <property type="evidence" value="ECO:0007669"/>
    <property type="project" value="UniProtKB-SubCell"/>
</dbReference>
<dbReference type="GO" id="GO:0046983">
    <property type="term" value="F:protein dimerization activity"/>
    <property type="evidence" value="ECO:0007669"/>
    <property type="project" value="InterPro"/>
</dbReference>
<reference evidence="7" key="1">
    <citation type="submission" date="2021-08" db="EMBL/GenBank/DDBJ databases">
        <title>WGS assembly of Ceratopteris richardii.</title>
        <authorList>
            <person name="Marchant D.B."/>
            <person name="Chen G."/>
            <person name="Jenkins J."/>
            <person name="Shu S."/>
            <person name="Leebens-Mack J."/>
            <person name="Grimwood J."/>
            <person name="Schmutz J."/>
            <person name="Soltis P."/>
            <person name="Soltis D."/>
            <person name="Chen Z.-H."/>
        </authorList>
    </citation>
    <scope>NUCLEOTIDE SEQUENCE</scope>
    <source>
        <strain evidence="7">Whitten #5841</strain>
        <tissue evidence="7">Leaf</tissue>
    </source>
</reference>
<sequence>MEPSEQWNTSRDPPWKRGFIDVWNRNRSNGDTPKENGLLQAEGDCGTSSNPAWNPLSDSSPISNLNSSPVPRVFSRGHGDRSNIINRDPNPSSAPDANVRSLVSLGARGSFLNDNHRQFDSSDNSDVMDEGDESGDGKRKAPTSKNLMSERKRRKKLNERLYSLRALVPNISKMDKASIVSDAIDYIRELQKQVKDIETDIVNLKCQKESAVAGDARLLETRLGIRSSDNLRKKVSQGHWIVELEVFQMEEHIYHLRIHCKKSPGVLIQLSRALESLELEIVNANLTAVDDHILNTVVVEVKNGWNVKTEDLRKMAMEVVPKFGFSFQ</sequence>
<dbReference type="SUPFAM" id="SSF55021">
    <property type="entry name" value="ACT-like"/>
    <property type="match status" value="1"/>
</dbReference>
<evidence type="ECO:0000259" key="6">
    <source>
        <dbReference type="PROSITE" id="PS50888"/>
    </source>
</evidence>
<dbReference type="AlphaFoldDB" id="A0A8T2Q336"/>
<dbReference type="SUPFAM" id="SSF47459">
    <property type="entry name" value="HLH, helix-loop-helix DNA-binding domain"/>
    <property type="match status" value="1"/>
</dbReference>
<dbReference type="PANTHER" id="PTHR31945:SF144">
    <property type="entry name" value="BHLH DOMAIN-CONTAINING PROTEIN"/>
    <property type="match status" value="1"/>
</dbReference>
<name>A0A8T2Q336_CERRI</name>
<keyword evidence="2" id="KW-0805">Transcription regulation</keyword>
<feature type="compositionally biased region" description="Low complexity" evidence="5">
    <location>
        <begin position="54"/>
        <end position="69"/>
    </location>
</feature>
<dbReference type="InterPro" id="IPR054502">
    <property type="entry name" value="bHLH-TF_ACT-like_plant"/>
</dbReference>
<organism evidence="7 8">
    <name type="scientific">Ceratopteris richardii</name>
    <name type="common">Triangle waterfern</name>
    <dbReference type="NCBI Taxonomy" id="49495"/>
    <lineage>
        <taxon>Eukaryota</taxon>
        <taxon>Viridiplantae</taxon>
        <taxon>Streptophyta</taxon>
        <taxon>Embryophyta</taxon>
        <taxon>Tracheophyta</taxon>
        <taxon>Polypodiopsida</taxon>
        <taxon>Polypodiidae</taxon>
        <taxon>Polypodiales</taxon>
        <taxon>Pteridineae</taxon>
        <taxon>Pteridaceae</taxon>
        <taxon>Parkerioideae</taxon>
        <taxon>Ceratopteris</taxon>
    </lineage>
</organism>
<evidence type="ECO:0000313" key="8">
    <source>
        <dbReference type="Proteomes" id="UP000825935"/>
    </source>
</evidence>
<accession>A0A8T2Q336</accession>
<dbReference type="PANTHER" id="PTHR31945">
    <property type="entry name" value="TRANSCRIPTION FACTOR SCREAM2-RELATED"/>
    <property type="match status" value="1"/>
</dbReference>
<evidence type="ECO:0000256" key="2">
    <source>
        <dbReference type="ARBA" id="ARBA00023015"/>
    </source>
</evidence>
<keyword evidence="3" id="KW-0804">Transcription</keyword>
<dbReference type="InterPro" id="IPR011598">
    <property type="entry name" value="bHLH_dom"/>
</dbReference>
<dbReference type="Pfam" id="PF00010">
    <property type="entry name" value="HLH"/>
    <property type="match status" value="1"/>
</dbReference>
<dbReference type="Pfam" id="PF22754">
    <property type="entry name" value="bHLH-TF_ACT-like_plant"/>
    <property type="match status" value="1"/>
</dbReference>
<gene>
    <name evidence="7" type="ORF">KP509_38G035000</name>
</gene>
<evidence type="ECO:0000256" key="4">
    <source>
        <dbReference type="ARBA" id="ARBA00023242"/>
    </source>
</evidence>
<dbReference type="InterPro" id="IPR045865">
    <property type="entry name" value="ACT-like_dom_sf"/>
</dbReference>
<dbReference type="GO" id="GO:0003700">
    <property type="term" value="F:DNA-binding transcription factor activity"/>
    <property type="evidence" value="ECO:0007669"/>
    <property type="project" value="TreeGrafter"/>
</dbReference>
<feature type="compositionally biased region" description="Polar residues" evidence="5">
    <location>
        <begin position="83"/>
        <end position="95"/>
    </location>
</feature>
<dbReference type="Gene3D" id="4.10.280.10">
    <property type="entry name" value="Helix-loop-helix DNA-binding domain"/>
    <property type="match status" value="1"/>
</dbReference>
<feature type="region of interest" description="Disordered" evidence="5">
    <location>
        <begin position="113"/>
        <end position="153"/>
    </location>
</feature>
<feature type="region of interest" description="Disordered" evidence="5">
    <location>
        <begin position="24"/>
        <end position="98"/>
    </location>
</feature>
<dbReference type="PROSITE" id="PS50888">
    <property type="entry name" value="BHLH"/>
    <property type="match status" value="1"/>
</dbReference>
<dbReference type="OrthoDB" id="623055at2759"/>